<gene>
    <name evidence="1" type="ORF">J3359_11800</name>
</gene>
<name>A0A975CLN7_9FLAO</name>
<dbReference type="KEGG" id="pcea:J3359_11800"/>
<proteinExistence type="predicted"/>
<dbReference type="EMBL" id="CP071869">
    <property type="protein sequence ID" value="QTE21505.1"/>
    <property type="molecule type" value="Genomic_DNA"/>
</dbReference>
<accession>A0A975CLN7</accession>
<keyword evidence="2" id="KW-1185">Reference proteome</keyword>
<sequence>MERIITSLLLLVSISFFGQQILTQSQEIRTDDLYFGVSQTPYNFGTTIPISAKFGAWNTNTTFNYNAAGTVFNRWLGSATLFSNAYIGQAYSSTSPSLVGIAFDVSITNSKGAKPIRRMFISPYGNIGIGTQNPDEKLTVKGKIHAEEVRVDLNVAPDYVFQKYYTGSSKLNDSYQMPTLAEVEKFTKKNHHLPEVPSAKEIKENGLHLKQMASLLLQKVEELTLYTIEQEKRIKALESKLVEKKK</sequence>
<organism evidence="1 2">
    <name type="scientific">Polaribacter cellanae</name>
    <dbReference type="NCBI Taxonomy" id="2818493"/>
    <lineage>
        <taxon>Bacteria</taxon>
        <taxon>Pseudomonadati</taxon>
        <taxon>Bacteroidota</taxon>
        <taxon>Flavobacteriia</taxon>
        <taxon>Flavobacteriales</taxon>
        <taxon>Flavobacteriaceae</taxon>
    </lineage>
</organism>
<evidence type="ECO:0000313" key="1">
    <source>
        <dbReference type="EMBL" id="QTE21505.1"/>
    </source>
</evidence>
<protein>
    <recommendedName>
        <fullName evidence="3">Peptidase S74 domain-containing protein</fullName>
    </recommendedName>
</protein>
<dbReference type="AlphaFoldDB" id="A0A975CLN7"/>
<evidence type="ECO:0008006" key="3">
    <source>
        <dbReference type="Google" id="ProtNLM"/>
    </source>
</evidence>
<dbReference type="Proteomes" id="UP000663920">
    <property type="component" value="Chromosome"/>
</dbReference>
<reference evidence="1 2" key="1">
    <citation type="submission" date="2021-03" db="EMBL/GenBank/DDBJ databases">
        <title>Complete genome of Polaribacter_sp.SM13.</title>
        <authorList>
            <person name="Jeong S.W."/>
            <person name="Bae J.W."/>
        </authorList>
    </citation>
    <scope>NUCLEOTIDE SEQUENCE [LARGE SCALE GENOMIC DNA]</scope>
    <source>
        <strain evidence="1 2">SM13</strain>
    </source>
</reference>
<dbReference type="RefSeq" id="WP_208077063.1">
    <property type="nucleotide sequence ID" value="NZ_CP071869.1"/>
</dbReference>
<evidence type="ECO:0000313" key="2">
    <source>
        <dbReference type="Proteomes" id="UP000663920"/>
    </source>
</evidence>